<name>A0ABY3XGS0_9GAMM</name>
<dbReference type="Proteomes" id="UP000829194">
    <property type="component" value="Chromosome"/>
</dbReference>
<organism evidence="1 2">
    <name type="scientific">Lysobacter gummosus</name>
    <dbReference type="NCBI Taxonomy" id="262324"/>
    <lineage>
        <taxon>Bacteria</taxon>
        <taxon>Pseudomonadati</taxon>
        <taxon>Pseudomonadota</taxon>
        <taxon>Gammaproteobacteria</taxon>
        <taxon>Lysobacterales</taxon>
        <taxon>Lysobacteraceae</taxon>
        <taxon>Lysobacter</taxon>
    </lineage>
</organism>
<gene>
    <name evidence="1" type="ORF">MOV92_06210</name>
</gene>
<reference evidence="1 2" key="1">
    <citation type="submission" date="2022-03" db="EMBL/GenBank/DDBJ databases">
        <title>Complete genome sequence of Lysobacter capsici VKM B-2533 and Lysobacter gummosus 10.1.1, promising sources of lytic agents.</title>
        <authorList>
            <person name="Tarlachkov S.V."/>
            <person name="Kudryakova I.V."/>
            <person name="Afoshin A.S."/>
            <person name="Leontyevskaya E.A."/>
            <person name="Leontyevskaya N.V."/>
        </authorList>
    </citation>
    <scope>NUCLEOTIDE SEQUENCE [LARGE SCALE GENOMIC DNA]</scope>
    <source>
        <strain evidence="1 2">10.1.1</strain>
    </source>
</reference>
<protein>
    <submittedName>
        <fullName evidence="1">Tetratricopeptide repeat protein</fullName>
    </submittedName>
</protein>
<dbReference type="RefSeq" id="WP_057942029.1">
    <property type="nucleotide sequence ID" value="NZ_CP011131.1"/>
</dbReference>
<dbReference type="EMBL" id="CP093547">
    <property type="protein sequence ID" value="UNP30843.1"/>
    <property type="molecule type" value="Genomic_DNA"/>
</dbReference>
<accession>A0ABY3XGS0</accession>
<dbReference type="InterPro" id="IPR011990">
    <property type="entry name" value="TPR-like_helical_dom_sf"/>
</dbReference>
<keyword evidence="2" id="KW-1185">Reference proteome</keyword>
<evidence type="ECO:0000313" key="2">
    <source>
        <dbReference type="Proteomes" id="UP000829194"/>
    </source>
</evidence>
<sequence length="300" mass="33322">MPKLRSARERADLINTYANRLSHRGDEARALHWYEQATQADPAWAVPWFNIGLVHKYRGEWAQSLAANRQALESDGGHEGACWNLGIAATALRDWPSAREAWRRYGIPLPEGEGPIEIEGSLGAVRIDPEGNAEVVWCDRIDPARGRIRNVPFPGSGHRYADIVLHDGAANGKRRIGENEYLVFDELELWQASPYSTFEAWIATPAPELLSTLAERIHRGGGQIEDWTQSVRYICKACSEGDPDQAHDHPAVGDSSDTRWIGLAAVEESMVRAAIDDWLGEHPEASLVEFRRSLAAGVTD</sequence>
<evidence type="ECO:0000313" key="1">
    <source>
        <dbReference type="EMBL" id="UNP30843.1"/>
    </source>
</evidence>
<dbReference type="SUPFAM" id="SSF48452">
    <property type="entry name" value="TPR-like"/>
    <property type="match status" value="1"/>
</dbReference>
<proteinExistence type="predicted"/>
<dbReference type="Gene3D" id="1.25.40.10">
    <property type="entry name" value="Tetratricopeptide repeat domain"/>
    <property type="match status" value="1"/>
</dbReference>